<dbReference type="GO" id="GO:0007165">
    <property type="term" value="P:signal transduction"/>
    <property type="evidence" value="ECO:0007669"/>
    <property type="project" value="UniProtKB-KW"/>
</dbReference>
<keyword evidence="1 6" id="KW-0812">Transmembrane</keyword>
<dbReference type="SMART" id="SM00283">
    <property type="entry name" value="MA"/>
    <property type="match status" value="1"/>
</dbReference>
<reference evidence="9" key="1">
    <citation type="submission" date="2021-01" db="EMBL/GenBank/DDBJ databases">
        <title>Whole genome shotgun sequence of Actinoplanes rishiriensis NBRC 108556.</title>
        <authorList>
            <person name="Komaki H."/>
            <person name="Tamura T."/>
        </authorList>
    </citation>
    <scope>NUCLEOTIDE SEQUENCE</scope>
    <source>
        <strain evidence="9">NBRC 108556</strain>
    </source>
</reference>
<dbReference type="Pfam" id="PF12729">
    <property type="entry name" value="4HB_MCP_1"/>
    <property type="match status" value="1"/>
</dbReference>
<dbReference type="EMBL" id="BOMV01000112">
    <property type="protein sequence ID" value="GIF01830.1"/>
    <property type="molecule type" value="Genomic_DNA"/>
</dbReference>
<evidence type="ECO:0000256" key="1">
    <source>
        <dbReference type="ARBA" id="ARBA00022692"/>
    </source>
</evidence>
<name>A0A919MZX8_9ACTN</name>
<keyword evidence="2 6" id="KW-1133">Transmembrane helix</keyword>
<accession>A0A919MZX8</accession>
<dbReference type="CDD" id="cd06225">
    <property type="entry name" value="HAMP"/>
    <property type="match status" value="1"/>
</dbReference>
<protein>
    <submittedName>
        <fullName evidence="9">Methyl-accepting chemotaxis protein</fullName>
    </submittedName>
</protein>
<dbReference type="Pfam" id="PF00672">
    <property type="entry name" value="HAMP"/>
    <property type="match status" value="1"/>
</dbReference>
<evidence type="ECO:0000256" key="5">
    <source>
        <dbReference type="PROSITE-ProRule" id="PRU00284"/>
    </source>
</evidence>
<keyword evidence="10" id="KW-1185">Reference proteome</keyword>
<organism evidence="9 10">
    <name type="scientific">Paractinoplanes rishiriensis</name>
    <dbReference type="NCBI Taxonomy" id="1050105"/>
    <lineage>
        <taxon>Bacteria</taxon>
        <taxon>Bacillati</taxon>
        <taxon>Actinomycetota</taxon>
        <taxon>Actinomycetes</taxon>
        <taxon>Micromonosporales</taxon>
        <taxon>Micromonosporaceae</taxon>
        <taxon>Paractinoplanes</taxon>
    </lineage>
</organism>
<comment type="similarity">
    <text evidence="4">Belongs to the methyl-accepting chemotaxis (MCP) protein family.</text>
</comment>
<dbReference type="GO" id="GO:0016020">
    <property type="term" value="C:membrane"/>
    <property type="evidence" value="ECO:0007669"/>
    <property type="project" value="InterPro"/>
</dbReference>
<feature type="domain" description="HAMP" evidence="8">
    <location>
        <begin position="201"/>
        <end position="253"/>
    </location>
</feature>
<evidence type="ECO:0000256" key="3">
    <source>
        <dbReference type="ARBA" id="ARBA00023224"/>
    </source>
</evidence>
<dbReference type="AlphaFoldDB" id="A0A919MZX8"/>
<evidence type="ECO:0000313" key="9">
    <source>
        <dbReference type="EMBL" id="GIF01830.1"/>
    </source>
</evidence>
<evidence type="ECO:0000256" key="2">
    <source>
        <dbReference type="ARBA" id="ARBA00022989"/>
    </source>
</evidence>
<evidence type="ECO:0000256" key="4">
    <source>
        <dbReference type="ARBA" id="ARBA00029447"/>
    </source>
</evidence>
<dbReference type="PANTHER" id="PTHR32089:SF112">
    <property type="entry name" value="LYSOZYME-LIKE PROTEIN-RELATED"/>
    <property type="match status" value="1"/>
</dbReference>
<gene>
    <name evidence="9" type="ORF">Ari01nite_92940</name>
</gene>
<dbReference type="PROSITE" id="PS50111">
    <property type="entry name" value="CHEMOTAXIS_TRANSDUC_2"/>
    <property type="match status" value="1"/>
</dbReference>
<dbReference type="InterPro" id="IPR003660">
    <property type="entry name" value="HAMP_dom"/>
</dbReference>
<evidence type="ECO:0000259" key="8">
    <source>
        <dbReference type="PROSITE" id="PS50885"/>
    </source>
</evidence>
<keyword evidence="6" id="KW-0472">Membrane</keyword>
<dbReference type="SUPFAM" id="SSF58104">
    <property type="entry name" value="Methyl-accepting chemotaxis protein (MCP) signaling domain"/>
    <property type="match status" value="1"/>
</dbReference>
<dbReference type="RefSeq" id="WP_203790746.1">
    <property type="nucleotide sequence ID" value="NZ_BOMV01000112.1"/>
</dbReference>
<dbReference type="PANTHER" id="PTHR32089">
    <property type="entry name" value="METHYL-ACCEPTING CHEMOTAXIS PROTEIN MCPB"/>
    <property type="match status" value="1"/>
</dbReference>
<dbReference type="InterPro" id="IPR004089">
    <property type="entry name" value="MCPsignal_dom"/>
</dbReference>
<evidence type="ECO:0000259" key="7">
    <source>
        <dbReference type="PROSITE" id="PS50111"/>
    </source>
</evidence>
<comment type="caution">
    <text evidence="9">The sequence shown here is derived from an EMBL/GenBank/DDBJ whole genome shotgun (WGS) entry which is preliminary data.</text>
</comment>
<sequence length="523" mass="54792">MSVRQKLLLAFGLMLTLLAAVGVAGWQSSSRLESQARGIYEENVTAAVQLGAAQSALWELRYGFPQFMAVPEARQDILDAQAGQYEKIDAAIAQYAAGPRNEKELEGLASWNDAFTKYREARPRWFELYGAGKLEEAAAWRAKTTTPFGKASVEAMTAMIETQKETAAARYRAIQGSQTLLAGLLVIALTAGVGFALIFSRSLTRRLASMVAALHDVATGNLARRVTIAGKDEIGAMGTAFNQAIGQINAAVSAIAVSADQLASAAAELTSVSQDMNDNARRASVQAESVTNTISHVSEGVQAVARGGQGMSQFIRDIAQSAAQAAAIAGSGTATAQSTNATIERLSQASVEISEFARLISTIAEQTNLLALNATIEAARAGDAGKGFAVVAAEVKDLAQATAKATEDIGVKIDAIQASASEVIGAIGEVTRIIEQMNNAQSTIASSVEEQIHSSTEMGERGSIAADGANQILDGMTLLETSARATTDGAATTQQSADRLNAMSLELRGLVSRFQLEQPTGSR</sequence>
<dbReference type="InterPro" id="IPR024478">
    <property type="entry name" value="HlyB_4HB_MCP"/>
</dbReference>
<dbReference type="PROSITE" id="PS50885">
    <property type="entry name" value="HAMP"/>
    <property type="match status" value="1"/>
</dbReference>
<dbReference type="Proteomes" id="UP000636960">
    <property type="component" value="Unassembled WGS sequence"/>
</dbReference>
<keyword evidence="3 5" id="KW-0807">Transducer</keyword>
<evidence type="ECO:0000256" key="6">
    <source>
        <dbReference type="SAM" id="Phobius"/>
    </source>
</evidence>
<dbReference type="Pfam" id="PF00015">
    <property type="entry name" value="MCPsignal"/>
    <property type="match status" value="1"/>
</dbReference>
<evidence type="ECO:0000313" key="10">
    <source>
        <dbReference type="Proteomes" id="UP000636960"/>
    </source>
</evidence>
<dbReference type="Gene3D" id="1.10.287.950">
    <property type="entry name" value="Methyl-accepting chemotaxis protein"/>
    <property type="match status" value="1"/>
</dbReference>
<feature type="transmembrane region" description="Helical" evidence="6">
    <location>
        <begin position="180"/>
        <end position="200"/>
    </location>
</feature>
<proteinExistence type="inferred from homology"/>
<feature type="domain" description="Methyl-accepting transducer" evidence="7">
    <location>
        <begin position="258"/>
        <end position="504"/>
    </location>
</feature>
<dbReference type="SMART" id="SM00304">
    <property type="entry name" value="HAMP"/>
    <property type="match status" value="1"/>
</dbReference>